<name>E8RVV3_ASTEC</name>
<proteinExistence type="predicted"/>
<dbReference type="InterPro" id="IPR011067">
    <property type="entry name" value="Plasmid_toxin/cell-grow_inhib"/>
</dbReference>
<dbReference type="Gene3D" id="2.30.30.110">
    <property type="match status" value="1"/>
</dbReference>
<dbReference type="EMBL" id="CP002398">
    <property type="protein sequence ID" value="ADU15375.1"/>
    <property type="molecule type" value="Genomic_DNA"/>
</dbReference>
<dbReference type="GO" id="GO:0006402">
    <property type="term" value="P:mRNA catabolic process"/>
    <property type="evidence" value="ECO:0007669"/>
    <property type="project" value="TreeGrafter"/>
</dbReference>
<dbReference type="KEGG" id="aex:Astex_3764"/>
<keyword evidence="2" id="KW-1185">Reference proteome</keyword>
<dbReference type="GO" id="GO:0003677">
    <property type="term" value="F:DNA binding"/>
    <property type="evidence" value="ECO:0007669"/>
    <property type="project" value="InterPro"/>
</dbReference>
<geneLocation type="plasmid" evidence="1 2">
    <name>pASTEX02</name>
</geneLocation>
<accession>E8RVV3</accession>
<dbReference type="GO" id="GO:0016075">
    <property type="term" value="P:rRNA catabolic process"/>
    <property type="evidence" value="ECO:0007669"/>
    <property type="project" value="TreeGrafter"/>
</dbReference>
<dbReference type="PANTHER" id="PTHR33988:SF3">
    <property type="entry name" value="ENDORIBONUCLEASE TOXIN CHPB-RELATED"/>
    <property type="match status" value="1"/>
</dbReference>
<dbReference type="PANTHER" id="PTHR33988">
    <property type="entry name" value="ENDORIBONUCLEASE MAZF-RELATED"/>
    <property type="match status" value="1"/>
</dbReference>
<organism evidence="1 2">
    <name type="scientific">Asticcacaulis excentricus (strain ATCC 15261 / DSM 4724 / KCTC 12464 / NCIMB 9791 / VKM B-1370 / CB 48)</name>
    <dbReference type="NCBI Taxonomy" id="573065"/>
    <lineage>
        <taxon>Bacteria</taxon>
        <taxon>Pseudomonadati</taxon>
        <taxon>Pseudomonadota</taxon>
        <taxon>Alphaproteobacteria</taxon>
        <taxon>Caulobacterales</taxon>
        <taxon>Caulobacteraceae</taxon>
        <taxon>Asticcacaulis</taxon>
    </lineage>
</organism>
<dbReference type="InterPro" id="IPR003477">
    <property type="entry name" value="PemK-like"/>
</dbReference>
<dbReference type="GO" id="GO:0004521">
    <property type="term" value="F:RNA endonuclease activity"/>
    <property type="evidence" value="ECO:0007669"/>
    <property type="project" value="TreeGrafter"/>
</dbReference>
<evidence type="ECO:0000313" key="2">
    <source>
        <dbReference type="Proteomes" id="UP000001492"/>
    </source>
</evidence>
<keyword evidence="1" id="KW-0614">Plasmid</keyword>
<dbReference type="HOGENOM" id="CLU_121823_2_0_5"/>
<sequence length="127" mass="14184">MTDDNAHFIPDEGHVVYTDFDPSAGHEQQGKRPAVVLSKQAFNKSGMMICVPMTTKIRNMGWEVPITSLKDDRPSVALANQVQTMDLNARGAELVGRITLDELYRIRYIARTFCGFVPAGYQLPKRG</sequence>
<protein>
    <submittedName>
        <fullName evidence="1">Transcriptional modulator of MazE/toxin, MazF</fullName>
    </submittedName>
</protein>
<reference evidence="2" key="1">
    <citation type="submission" date="2010-12" db="EMBL/GenBank/DDBJ databases">
        <title>Complete sequence of plasmid 2 of Asticcacaulis excentricus CB 48.</title>
        <authorList>
            <consortium name="US DOE Joint Genome Institute"/>
            <person name="Lucas S."/>
            <person name="Copeland A."/>
            <person name="Lapidus A."/>
            <person name="Cheng J.-F."/>
            <person name="Bruce D."/>
            <person name="Goodwin L."/>
            <person name="Pitluck S."/>
            <person name="Teshima H."/>
            <person name="Davenport K."/>
            <person name="Detter J.C."/>
            <person name="Han C."/>
            <person name="Tapia R."/>
            <person name="Land M."/>
            <person name="Hauser L."/>
            <person name="Jeffries C."/>
            <person name="Kyrpides N."/>
            <person name="Ivanova N."/>
            <person name="Ovchinnikova G."/>
            <person name="Brun Y.V."/>
            <person name="Woyke T."/>
        </authorList>
    </citation>
    <scope>NUCLEOTIDE SEQUENCE [LARGE SCALE GENOMIC DNA]</scope>
    <source>
        <strain evidence="2">ATCC 15261 / DSM 4724 / KCTC 12464 / NCIMB 9791 / VKM B-1370 / CB 48</strain>
        <plasmid evidence="2">pASTEX02</plasmid>
    </source>
</reference>
<dbReference type="RefSeq" id="WP_013481188.1">
    <property type="nucleotide sequence ID" value="NC_014819.1"/>
</dbReference>
<gene>
    <name evidence="1" type="ordered locus">Astex_3764</name>
</gene>
<dbReference type="Pfam" id="PF02452">
    <property type="entry name" value="PemK_toxin"/>
    <property type="match status" value="1"/>
</dbReference>
<evidence type="ECO:0000313" key="1">
    <source>
        <dbReference type="EMBL" id="ADU15375.1"/>
    </source>
</evidence>
<dbReference type="SUPFAM" id="SSF50118">
    <property type="entry name" value="Cell growth inhibitor/plasmid maintenance toxic component"/>
    <property type="match status" value="1"/>
</dbReference>
<dbReference type="AlphaFoldDB" id="E8RVV3"/>
<dbReference type="Proteomes" id="UP000001492">
    <property type="component" value="Plasmid pASTEX02"/>
</dbReference>